<protein>
    <recommendedName>
        <fullName evidence="3">Amun</fullName>
    </recommendedName>
</protein>
<accession>W8BJV5</accession>
<feature type="region of interest" description="Disordered" evidence="1">
    <location>
        <begin position="248"/>
        <end position="331"/>
    </location>
</feature>
<feature type="compositionally biased region" description="Polar residues" evidence="1">
    <location>
        <begin position="402"/>
        <end position="411"/>
    </location>
</feature>
<feature type="compositionally biased region" description="Acidic residues" evidence="1">
    <location>
        <begin position="250"/>
        <end position="259"/>
    </location>
</feature>
<evidence type="ECO:0000256" key="1">
    <source>
        <dbReference type="SAM" id="MobiDB-lite"/>
    </source>
</evidence>
<dbReference type="PANTHER" id="PTHR21521">
    <property type="entry name" value="AMUN, ISOFORM A"/>
    <property type="match status" value="1"/>
</dbReference>
<name>W8BJV5_CERCA</name>
<feature type="compositionally biased region" description="Low complexity" evidence="1">
    <location>
        <begin position="303"/>
        <end position="312"/>
    </location>
</feature>
<dbReference type="EMBL" id="GAMC01009237">
    <property type="protein sequence ID" value="JAB97318.1"/>
    <property type="molecule type" value="mRNA"/>
</dbReference>
<reference evidence="2" key="2">
    <citation type="journal article" date="2014" name="BMC Genomics">
        <title>A genomic perspective to assessing quality of mass-reared SIT flies used in Mediterranean fruit fly (Ceratitis capitata) eradication in California.</title>
        <authorList>
            <person name="Calla B."/>
            <person name="Hall B."/>
            <person name="Hou S."/>
            <person name="Geib S.M."/>
        </authorList>
    </citation>
    <scope>NUCLEOTIDE SEQUENCE</scope>
</reference>
<feature type="compositionally biased region" description="Polar residues" evidence="1">
    <location>
        <begin position="434"/>
        <end position="447"/>
    </location>
</feature>
<sequence>MTSNKDTASFFENGTTHQFEYCYKLYPQVLKLKAEKRNKKPQELIRLDEWYQNELPKLIKARGKDAHMVYDELVQTMKWKQSRGKFYPQLSYLVKVNTPRAVMQETKKAFRKLPNLEQAITALSNLKGVGTTMASALLAAAAPDSAPFMADECLMAIPEIEGIDYTTKEYLNFVQHIQTTVARLNTEAGGETPHWSPHRVELALWAHYVANDLSPELLDEMPGPGAGGGANTNGSTVKTAAPVAKVLGGEGEDTNDEESLGAADNDHNNTTAIVTAPTALQDGDSNFVSNDSTSQEPIIDENTTQTTATTSTDDGEVGTPLASDSESNLEAPEKAKLKHNNSNSSIIANINSNSDIIGIAHSVVGDNSNNCRQKAVDDALVGNSNGNGNGTLVSSGAPISDGENSSCIRSTGNEEASEEDDVDAEDESSNSNSRHIGQSHKSITPLFGSNLNDSTNCTNTNVSDSNNDSTLSSGAAGIVSQKRALHCADVGSEVVDGILMADEADSQPEPKKIRGE</sequence>
<dbReference type="PANTHER" id="PTHR21521:SF0">
    <property type="entry name" value="AMUN, ISOFORM A"/>
    <property type="match status" value="1"/>
</dbReference>
<dbReference type="OrthoDB" id="8249012at2759"/>
<feature type="compositionally biased region" description="Polar residues" evidence="1">
    <location>
        <begin position="283"/>
        <end position="296"/>
    </location>
</feature>
<proteinExistence type="evidence at transcript level"/>
<feature type="region of interest" description="Disordered" evidence="1">
    <location>
        <begin position="381"/>
        <end position="447"/>
    </location>
</feature>
<organism evidence="2">
    <name type="scientific">Ceratitis capitata</name>
    <name type="common">Mediterranean fruit fly</name>
    <name type="synonym">Tephritis capitata</name>
    <dbReference type="NCBI Taxonomy" id="7213"/>
    <lineage>
        <taxon>Eukaryota</taxon>
        <taxon>Metazoa</taxon>
        <taxon>Ecdysozoa</taxon>
        <taxon>Arthropoda</taxon>
        <taxon>Hexapoda</taxon>
        <taxon>Insecta</taxon>
        <taxon>Pterygota</taxon>
        <taxon>Neoptera</taxon>
        <taxon>Endopterygota</taxon>
        <taxon>Diptera</taxon>
        <taxon>Brachycera</taxon>
        <taxon>Muscomorpha</taxon>
        <taxon>Tephritoidea</taxon>
        <taxon>Tephritidae</taxon>
        <taxon>Ceratitis</taxon>
        <taxon>Ceratitis</taxon>
    </lineage>
</organism>
<reference evidence="2" key="1">
    <citation type="submission" date="2013-07" db="EMBL/GenBank/DDBJ databases">
        <authorList>
            <person name="Geib S."/>
        </authorList>
    </citation>
    <scope>NUCLEOTIDE SEQUENCE</scope>
</reference>
<dbReference type="AlphaFoldDB" id="W8BJV5"/>
<feature type="compositionally biased region" description="Acidic residues" evidence="1">
    <location>
        <begin position="415"/>
        <end position="428"/>
    </location>
</feature>
<evidence type="ECO:0000313" key="2">
    <source>
        <dbReference type="EMBL" id="JAB97318.1"/>
    </source>
</evidence>
<evidence type="ECO:0008006" key="3">
    <source>
        <dbReference type="Google" id="ProtNLM"/>
    </source>
</evidence>
<feature type="compositionally biased region" description="Polar residues" evidence="1">
    <location>
        <begin position="382"/>
        <end position="394"/>
    </location>
</feature>